<evidence type="ECO:0008006" key="3">
    <source>
        <dbReference type="Google" id="ProtNLM"/>
    </source>
</evidence>
<evidence type="ECO:0000313" key="2">
    <source>
        <dbReference type="Proteomes" id="UP000070678"/>
    </source>
</evidence>
<protein>
    <recommendedName>
        <fullName evidence="3">DUF600 domain-containing protein</fullName>
    </recommendedName>
</protein>
<dbReference type="OrthoDB" id="2451627at2"/>
<dbReference type="Proteomes" id="UP000070678">
    <property type="component" value="Unassembled WGS sequence"/>
</dbReference>
<dbReference type="RefSeq" id="WP_061414377.1">
    <property type="nucleotide sequence ID" value="NZ_KQ969521.1"/>
</dbReference>
<proteinExistence type="predicted"/>
<sequence>MIFEDEFSAKQTEMIQLALEYADRVEQKVDTVYIYCSFETMYSFDIFYKDDNNNIVMLHKLSKKDMNEFELDNLIFSVLKLGNQDLQDLHKICQKYNRPMPSQIKLIYDNVQNEVNSKYSYDLFYSNSDTLTPDDIFMEWYNEVKEEVEGHHDIRR</sequence>
<organism evidence="1 2">
    <name type="scientific">Streptococcus oralis</name>
    <dbReference type="NCBI Taxonomy" id="1303"/>
    <lineage>
        <taxon>Bacteria</taxon>
        <taxon>Bacillati</taxon>
        <taxon>Bacillota</taxon>
        <taxon>Bacilli</taxon>
        <taxon>Lactobacillales</taxon>
        <taxon>Streptococcaceae</taxon>
        <taxon>Streptococcus</taxon>
    </lineage>
</organism>
<evidence type="ECO:0000313" key="1">
    <source>
        <dbReference type="EMBL" id="KXT81419.1"/>
    </source>
</evidence>
<gene>
    <name evidence="1" type="ORF">SORDD15_00665</name>
</gene>
<reference evidence="1 2" key="1">
    <citation type="submission" date="2016-01" db="EMBL/GenBank/DDBJ databases">
        <title>Highly variable Streptococcus oralis are common among viridans streptococci isolated from primates.</title>
        <authorList>
            <person name="Denapaite D."/>
            <person name="Rieger M."/>
            <person name="Koendgen S."/>
            <person name="Brueckner R."/>
            <person name="Ochigava I."/>
            <person name="Kappeler P."/>
            <person name="Maetz-Rensing K."/>
            <person name="Leendertz F."/>
            <person name="Hakenbeck R."/>
        </authorList>
    </citation>
    <scope>NUCLEOTIDE SEQUENCE [LARGE SCALE GENOMIC DNA]</scope>
    <source>
        <strain evidence="1 2">DD15</strain>
    </source>
</reference>
<comment type="caution">
    <text evidence="1">The sequence shown here is derived from an EMBL/GenBank/DDBJ whole genome shotgun (WGS) entry which is preliminary data.</text>
</comment>
<name>A0A139NZF6_STROR</name>
<dbReference type="PATRIC" id="fig|1303.78.peg.721"/>
<accession>A0A139NZF6</accession>
<dbReference type="EMBL" id="LQNX01000047">
    <property type="protein sequence ID" value="KXT81419.1"/>
    <property type="molecule type" value="Genomic_DNA"/>
</dbReference>
<dbReference type="AlphaFoldDB" id="A0A139NZF6"/>